<feature type="domain" description="ERAP1-like C-terminal" evidence="19">
    <location>
        <begin position="576"/>
        <end position="851"/>
    </location>
</feature>
<dbReference type="InterPro" id="IPR042097">
    <property type="entry name" value="Aminopeptidase_N-like_N_sf"/>
</dbReference>
<evidence type="ECO:0000256" key="2">
    <source>
        <dbReference type="ARBA" id="ARBA00010136"/>
    </source>
</evidence>
<evidence type="ECO:0000259" key="19">
    <source>
        <dbReference type="Pfam" id="PF11838"/>
    </source>
</evidence>
<dbReference type="InterPro" id="IPR027268">
    <property type="entry name" value="Peptidase_M4/M1_CTD_sf"/>
</dbReference>
<dbReference type="FunFam" id="1.10.390.10:FF:000016">
    <property type="entry name" value="Glutamyl aminopeptidase"/>
    <property type="match status" value="1"/>
</dbReference>
<dbReference type="GO" id="GO:0006508">
    <property type="term" value="P:proteolysis"/>
    <property type="evidence" value="ECO:0007669"/>
    <property type="project" value="UniProtKB-KW"/>
</dbReference>
<dbReference type="GO" id="GO:0005615">
    <property type="term" value="C:extracellular space"/>
    <property type="evidence" value="ECO:0007669"/>
    <property type="project" value="TreeGrafter"/>
</dbReference>
<name>A0AAY4B2A9_9TELE</name>
<feature type="transmembrane region" description="Helical" evidence="17">
    <location>
        <begin position="12"/>
        <end position="34"/>
    </location>
</feature>
<evidence type="ECO:0000256" key="1">
    <source>
        <dbReference type="ARBA" id="ARBA00004606"/>
    </source>
</evidence>
<comment type="cofactor">
    <cofactor evidence="15 17">
        <name>Zn(2+)</name>
        <dbReference type="ChEBI" id="CHEBI:29105"/>
    </cofactor>
    <text evidence="15 17">Binds 1 zinc ion per subunit.</text>
</comment>
<evidence type="ECO:0000259" key="18">
    <source>
        <dbReference type="Pfam" id="PF01433"/>
    </source>
</evidence>
<dbReference type="Gene3D" id="2.60.40.1730">
    <property type="entry name" value="tricorn interacting facor f3 domain"/>
    <property type="match status" value="1"/>
</dbReference>
<accession>A0AAY4B2A9</accession>
<evidence type="ECO:0000256" key="13">
    <source>
        <dbReference type="ARBA" id="ARBA00023180"/>
    </source>
</evidence>
<dbReference type="Pfam" id="PF11838">
    <property type="entry name" value="ERAP1_C"/>
    <property type="match status" value="1"/>
</dbReference>
<keyword evidence="12 17" id="KW-0472">Membrane</keyword>
<dbReference type="InterPro" id="IPR045357">
    <property type="entry name" value="Aminopeptidase_N-like_N"/>
</dbReference>
<dbReference type="InterPro" id="IPR050344">
    <property type="entry name" value="Peptidase_M1_aminopeptidases"/>
</dbReference>
<dbReference type="PRINTS" id="PR00756">
    <property type="entry name" value="ALADIPTASE"/>
</dbReference>
<dbReference type="InterPro" id="IPR014782">
    <property type="entry name" value="Peptidase_M1_dom"/>
</dbReference>
<sequence>MAGSKVYISKTLAATTVLMTFSAIIGIITMIAVYQLEVMSLPPTKPPEPTTTETIPTGPPPSMRLPGNVIPESYKVFLQPYLYTEISNVTNQTFLFTGNSTVQLRCMEKSKNIFLHSKDLVLKAIRLTDLDENVNLEVTHHVNESDSDSNFLEIRVENEVLRENGSYSLFTAFEGILHDDLEGFYRSEYEDQASGEKRFLAASQMEPTDARKVFPCFDEPAMKAYFEITIIHREGTTALTNWPMTGKESWLVTPFATTSKMSTYILAITVSDFTSQPSPHREGIKVWARPDAVDAKHTDYAATITVPILEYYEEEFGIKYPLNKLDEIALPDLGPGAMENWGLITYRESALLFVEGVSSETNKEWIATIIAHELAHQWFGNLVTMNWWNEIWLNEGFATYMAYKGVDKVEPSWNVKDLIVINEVQEALEVDALTTSHPLCSAEEDIQTPSDIAGLFDVITYSKGAAVLRMLSYYIGENQFKMGIRSYLNEFKYSNVVQKDLWRHLQQAVDDAHRLENVEDVMKSWTQQVGYPVVTVNTNDGKVYQDPSIFPLIQQLETRPNVNMNPFDLSVFWEVSAQAKYVNVTLALDTTKYLKNDTEYIPWQSAVHNLDYFILMFDRSEVYGPMQAYLRKQVIPLYEYFENYTIHSEVPESHTAQFNQINAISVACANGFKNCTDMASSLFNRWRENDTYQIHPNLKTTIYCNAIAAGGEDEWEFAWERFQNSTVATERDKLRYALSCTKQIWLLNRYLQYTLDPNKIRKMDAVSTIIYIARNVAGQALAWDFVRAQWNYFSQQYDGGIIALGELIDEVTLRFSTEYELQQLKQFQAEHGEDSLGSASRALEQAIERTEANIKWVKENKRTVLEWFRRESKTAY</sequence>
<dbReference type="GO" id="GO:0005886">
    <property type="term" value="C:plasma membrane"/>
    <property type="evidence" value="ECO:0007669"/>
    <property type="project" value="TreeGrafter"/>
</dbReference>
<dbReference type="EC" id="3.4.11.-" evidence="17"/>
<dbReference type="PANTHER" id="PTHR11533:SF259">
    <property type="entry name" value="AMINOPEPTIDASE"/>
    <property type="match status" value="1"/>
</dbReference>
<feature type="domain" description="Aminopeptidase N-like N-terminal" evidence="20">
    <location>
        <begin position="71"/>
        <end position="265"/>
    </location>
</feature>
<dbReference type="SUPFAM" id="SSF63737">
    <property type="entry name" value="Leukotriene A4 hydrolase N-terminal domain"/>
    <property type="match status" value="1"/>
</dbReference>
<keyword evidence="9" id="KW-0735">Signal-anchor</keyword>
<keyword evidence="13" id="KW-0325">Glycoprotein</keyword>
<evidence type="ECO:0000256" key="10">
    <source>
        <dbReference type="ARBA" id="ARBA00022989"/>
    </source>
</evidence>
<evidence type="ECO:0000256" key="14">
    <source>
        <dbReference type="PIRSR" id="PIRSR634016-1"/>
    </source>
</evidence>
<evidence type="ECO:0000256" key="11">
    <source>
        <dbReference type="ARBA" id="ARBA00023049"/>
    </source>
</evidence>
<dbReference type="GO" id="GO:0042277">
    <property type="term" value="F:peptide binding"/>
    <property type="evidence" value="ECO:0007669"/>
    <property type="project" value="TreeGrafter"/>
</dbReference>
<dbReference type="FunFam" id="1.25.50.20:FF:000012">
    <property type="entry name" value="Aminopeptidase N"/>
    <property type="match status" value="1"/>
</dbReference>
<evidence type="ECO:0000313" key="22">
    <source>
        <dbReference type="Proteomes" id="UP000694580"/>
    </source>
</evidence>
<gene>
    <name evidence="21" type="primary">anpeplb</name>
</gene>
<evidence type="ECO:0000256" key="3">
    <source>
        <dbReference type="ARBA" id="ARBA00022438"/>
    </source>
</evidence>
<evidence type="ECO:0000256" key="8">
    <source>
        <dbReference type="ARBA" id="ARBA00022833"/>
    </source>
</evidence>
<dbReference type="InterPro" id="IPR001930">
    <property type="entry name" value="Peptidase_M1"/>
</dbReference>
<evidence type="ECO:0000256" key="16">
    <source>
        <dbReference type="PIRSR" id="PIRSR634016-4"/>
    </source>
</evidence>
<dbReference type="GO" id="GO:0070006">
    <property type="term" value="F:metalloaminopeptidase activity"/>
    <property type="evidence" value="ECO:0007669"/>
    <property type="project" value="TreeGrafter"/>
</dbReference>
<dbReference type="InterPro" id="IPR034016">
    <property type="entry name" value="M1_APN-typ"/>
</dbReference>
<dbReference type="CDD" id="cd09601">
    <property type="entry name" value="M1_APN-Q_like"/>
    <property type="match status" value="1"/>
</dbReference>
<reference evidence="21" key="2">
    <citation type="submission" date="2025-08" db="UniProtKB">
        <authorList>
            <consortium name="Ensembl"/>
        </authorList>
    </citation>
    <scope>IDENTIFICATION</scope>
</reference>
<evidence type="ECO:0000256" key="17">
    <source>
        <dbReference type="RuleBase" id="RU364040"/>
    </source>
</evidence>
<comment type="subcellular location">
    <subcellularLocation>
        <location evidence="1">Membrane</location>
        <topology evidence="1">Single-pass type II membrane protein</topology>
    </subcellularLocation>
</comment>
<keyword evidence="6 15" id="KW-0479">Metal-binding</keyword>
<evidence type="ECO:0000256" key="5">
    <source>
        <dbReference type="ARBA" id="ARBA00022692"/>
    </source>
</evidence>
<dbReference type="Ensembl" id="ENSDCDT00010015998.1">
    <property type="protein sequence ID" value="ENSDCDP00010015149.1"/>
    <property type="gene ID" value="ENSDCDG00010006473.1"/>
</dbReference>
<feature type="binding site" evidence="15">
    <location>
        <position position="372"/>
    </location>
    <ligand>
        <name>Zn(2+)</name>
        <dbReference type="ChEBI" id="CHEBI:29105"/>
        <note>catalytic</note>
    </ligand>
</feature>
<evidence type="ECO:0000256" key="7">
    <source>
        <dbReference type="ARBA" id="ARBA00022801"/>
    </source>
</evidence>
<feature type="active site" description="Proton acceptor" evidence="14">
    <location>
        <position position="373"/>
    </location>
</feature>
<dbReference type="GO" id="GO:0005737">
    <property type="term" value="C:cytoplasm"/>
    <property type="evidence" value="ECO:0007669"/>
    <property type="project" value="TreeGrafter"/>
</dbReference>
<dbReference type="Proteomes" id="UP000694580">
    <property type="component" value="Chromosome 17"/>
</dbReference>
<keyword evidence="10 17" id="KW-1133">Transmembrane helix</keyword>
<dbReference type="GO" id="GO:0043171">
    <property type="term" value="P:peptide catabolic process"/>
    <property type="evidence" value="ECO:0007669"/>
    <property type="project" value="TreeGrafter"/>
</dbReference>
<keyword evidence="8 15" id="KW-0862">Zinc</keyword>
<dbReference type="PANTHER" id="PTHR11533">
    <property type="entry name" value="PROTEASE M1 ZINC METALLOPROTEASE"/>
    <property type="match status" value="1"/>
</dbReference>
<dbReference type="GO" id="GO:0008270">
    <property type="term" value="F:zinc ion binding"/>
    <property type="evidence" value="ECO:0007669"/>
    <property type="project" value="UniProtKB-UniRule"/>
</dbReference>
<keyword evidence="22" id="KW-1185">Reference proteome</keyword>
<feature type="site" description="Transition state stabilizer" evidence="16">
    <location>
        <position position="461"/>
    </location>
</feature>
<keyword evidence="11 17" id="KW-0482">Metalloprotease</keyword>
<keyword evidence="3 17" id="KW-0031">Aminopeptidase</keyword>
<dbReference type="SUPFAM" id="SSF55486">
    <property type="entry name" value="Metalloproteases ('zincins'), catalytic domain"/>
    <property type="match status" value="1"/>
</dbReference>
<reference evidence="21" key="3">
    <citation type="submission" date="2025-09" db="UniProtKB">
        <authorList>
            <consortium name="Ensembl"/>
        </authorList>
    </citation>
    <scope>IDENTIFICATION</scope>
</reference>
<feature type="binding site" evidence="15">
    <location>
        <position position="376"/>
    </location>
    <ligand>
        <name>Zn(2+)</name>
        <dbReference type="ChEBI" id="CHEBI:29105"/>
        <note>catalytic</note>
    </ligand>
</feature>
<evidence type="ECO:0000313" key="21">
    <source>
        <dbReference type="Ensembl" id="ENSDCDP00010015149.1"/>
    </source>
</evidence>
<organism evidence="21 22">
    <name type="scientific">Denticeps clupeoides</name>
    <name type="common">denticle herring</name>
    <dbReference type="NCBI Taxonomy" id="299321"/>
    <lineage>
        <taxon>Eukaryota</taxon>
        <taxon>Metazoa</taxon>
        <taxon>Chordata</taxon>
        <taxon>Craniata</taxon>
        <taxon>Vertebrata</taxon>
        <taxon>Euteleostomi</taxon>
        <taxon>Actinopterygii</taxon>
        <taxon>Neopterygii</taxon>
        <taxon>Teleostei</taxon>
        <taxon>Clupei</taxon>
        <taxon>Clupeiformes</taxon>
        <taxon>Denticipitoidei</taxon>
        <taxon>Denticipitidae</taxon>
        <taxon>Denticeps</taxon>
    </lineage>
</organism>
<keyword evidence="5 17" id="KW-0812">Transmembrane</keyword>
<evidence type="ECO:0000256" key="4">
    <source>
        <dbReference type="ARBA" id="ARBA00022670"/>
    </source>
</evidence>
<dbReference type="AlphaFoldDB" id="A0AAY4B2A9"/>
<evidence type="ECO:0000256" key="9">
    <source>
        <dbReference type="ARBA" id="ARBA00022968"/>
    </source>
</evidence>
<evidence type="ECO:0000256" key="6">
    <source>
        <dbReference type="ARBA" id="ARBA00022723"/>
    </source>
</evidence>
<keyword evidence="7 17" id="KW-0378">Hydrolase</keyword>
<protein>
    <recommendedName>
        <fullName evidence="17">Aminopeptidase</fullName>
        <ecNumber evidence="17">3.4.11.-</ecNumber>
    </recommendedName>
</protein>
<feature type="binding site" evidence="15">
    <location>
        <position position="395"/>
    </location>
    <ligand>
        <name>Zn(2+)</name>
        <dbReference type="ChEBI" id="CHEBI:29105"/>
        <note>catalytic</note>
    </ligand>
</feature>
<dbReference type="Pfam" id="PF01433">
    <property type="entry name" value="Peptidase_M1"/>
    <property type="match status" value="1"/>
</dbReference>
<reference evidence="21 22" key="1">
    <citation type="submission" date="2020-06" db="EMBL/GenBank/DDBJ databases">
        <authorList>
            <consortium name="Wellcome Sanger Institute Data Sharing"/>
        </authorList>
    </citation>
    <scope>NUCLEOTIDE SEQUENCE [LARGE SCALE GENOMIC DNA]</scope>
</reference>
<dbReference type="Gene3D" id="1.10.390.10">
    <property type="entry name" value="Neutral Protease Domain 2"/>
    <property type="match status" value="1"/>
</dbReference>
<proteinExistence type="inferred from homology"/>
<comment type="similarity">
    <text evidence="2 17">Belongs to the peptidase M1 family.</text>
</comment>
<dbReference type="Pfam" id="PF17900">
    <property type="entry name" value="Peptidase_M1_N"/>
    <property type="match status" value="1"/>
</dbReference>
<dbReference type="FunFam" id="2.60.40.1730:FF:000013">
    <property type="entry name" value="Aminopeptidase"/>
    <property type="match status" value="1"/>
</dbReference>
<feature type="domain" description="Peptidase M1 membrane alanine aminopeptidase" evidence="18">
    <location>
        <begin position="300"/>
        <end position="525"/>
    </location>
</feature>
<dbReference type="Gene3D" id="1.25.50.20">
    <property type="match status" value="1"/>
</dbReference>
<dbReference type="InterPro" id="IPR024571">
    <property type="entry name" value="ERAP1-like_C_dom"/>
</dbReference>
<dbReference type="GeneTree" id="ENSGT00940000164605"/>
<evidence type="ECO:0000259" key="20">
    <source>
        <dbReference type="Pfam" id="PF17900"/>
    </source>
</evidence>
<evidence type="ECO:0000256" key="12">
    <source>
        <dbReference type="ARBA" id="ARBA00023136"/>
    </source>
</evidence>
<keyword evidence="4 17" id="KW-0645">Protease</keyword>
<evidence type="ECO:0000256" key="15">
    <source>
        <dbReference type="PIRSR" id="PIRSR634016-3"/>
    </source>
</evidence>